<dbReference type="GO" id="GO:0034220">
    <property type="term" value="P:monoatomic ion transmembrane transport"/>
    <property type="evidence" value="ECO:0007669"/>
    <property type="project" value="UniProtKB-KW"/>
</dbReference>
<reference evidence="13 14" key="1">
    <citation type="submission" date="2017-03" db="EMBL/GenBank/DDBJ databases">
        <title>Genome of the blue death feigning beetle - Asbolus verrucosus.</title>
        <authorList>
            <person name="Rider S.D."/>
        </authorList>
    </citation>
    <scope>NUCLEOTIDE SEQUENCE [LARGE SCALE GENOMIC DNA]</scope>
    <source>
        <strain evidence="13">Butters</strain>
        <tissue evidence="13">Head and leg muscle</tissue>
    </source>
</reference>
<dbReference type="InterPro" id="IPR051432">
    <property type="entry name" value="KCNMA1_auxiliary"/>
</dbReference>
<organism evidence="13 14">
    <name type="scientific">Asbolus verrucosus</name>
    <name type="common">Desert ironclad beetle</name>
    <dbReference type="NCBI Taxonomy" id="1661398"/>
    <lineage>
        <taxon>Eukaryota</taxon>
        <taxon>Metazoa</taxon>
        <taxon>Ecdysozoa</taxon>
        <taxon>Arthropoda</taxon>
        <taxon>Hexapoda</taxon>
        <taxon>Insecta</taxon>
        <taxon>Pterygota</taxon>
        <taxon>Neoptera</taxon>
        <taxon>Endopterygota</taxon>
        <taxon>Coleoptera</taxon>
        <taxon>Polyphaga</taxon>
        <taxon>Cucujiformia</taxon>
        <taxon>Tenebrionidae</taxon>
        <taxon>Pimeliinae</taxon>
        <taxon>Asbolus</taxon>
    </lineage>
</organism>
<feature type="transmembrane region" description="Helical" evidence="11">
    <location>
        <begin position="228"/>
        <end position="252"/>
    </location>
</feature>
<evidence type="ECO:0000256" key="6">
    <source>
        <dbReference type="ARBA" id="ARBA00022989"/>
    </source>
</evidence>
<evidence type="ECO:0000256" key="3">
    <source>
        <dbReference type="ARBA" id="ARBA00022475"/>
    </source>
</evidence>
<comment type="caution">
    <text evidence="13">The sequence shown here is derived from an EMBL/GenBank/DDBJ whole genome shotgun (WGS) entry which is preliminary data.</text>
</comment>
<dbReference type="InterPro" id="IPR001611">
    <property type="entry name" value="Leu-rich_rpt"/>
</dbReference>
<dbReference type="GO" id="GO:0005886">
    <property type="term" value="C:plasma membrane"/>
    <property type="evidence" value="ECO:0007669"/>
    <property type="project" value="UniProtKB-SubCell"/>
</dbReference>
<feature type="chain" id="PRO_5019783539" evidence="12">
    <location>
        <begin position="22"/>
        <end position="276"/>
    </location>
</feature>
<keyword evidence="7" id="KW-0406">Ion transport</keyword>
<dbReference type="OrthoDB" id="694479at2759"/>
<evidence type="ECO:0000313" key="14">
    <source>
        <dbReference type="Proteomes" id="UP000292052"/>
    </source>
</evidence>
<dbReference type="EMBL" id="QDEB01018661">
    <property type="protein sequence ID" value="RZC41289.1"/>
    <property type="molecule type" value="Genomic_DNA"/>
</dbReference>
<evidence type="ECO:0000256" key="1">
    <source>
        <dbReference type="ARBA" id="ARBA00004162"/>
    </source>
</evidence>
<evidence type="ECO:0000256" key="12">
    <source>
        <dbReference type="SAM" id="SignalP"/>
    </source>
</evidence>
<keyword evidence="6 11" id="KW-1133">Transmembrane helix</keyword>
<evidence type="ECO:0000256" key="11">
    <source>
        <dbReference type="SAM" id="Phobius"/>
    </source>
</evidence>
<sequence length="276" mass="30929">VRKMIMLIAVLILESLTGIQAGCPVRCNCSENSVTCVSENLEHVPYFESLTNSPVIIDLSGSSISIVDMDDFSFDKSDQVKEIYLNNSKLVTIEEKAFEELENLQELYLRDNFLNSLPENFISTNENMILLDISSNYFIDMPKITSQSLEVLAIANSKVLRPHLKNNAMKLMILLTPGGDEDAWEMEELLKNIDSPQDLQASNPVITSNKYIGKSVEFDDIYFTDFNFSVLLCFAIVSSLVIGAICGSCVTYKLITGNIKQTESWKELLTSDENFA</sequence>
<keyword evidence="4 11" id="KW-0812">Transmembrane</keyword>
<keyword evidence="10" id="KW-0407">Ion channel</keyword>
<dbReference type="SUPFAM" id="SSF52058">
    <property type="entry name" value="L domain-like"/>
    <property type="match status" value="1"/>
</dbReference>
<evidence type="ECO:0000256" key="9">
    <source>
        <dbReference type="ARBA" id="ARBA00023157"/>
    </source>
</evidence>
<keyword evidence="5 12" id="KW-0732">Signal</keyword>
<name>A0A482W963_ASBVE</name>
<evidence type="ECO:0000256" key="7">
    <source>
        <dbReference type="ARBA" id="ARBA00023065"/>
    </source>
</evidence>
<dbReference type="Gene3D" id="3.80.10.10">
    <property type="entry name" value="Ribonuclease Inhibitor"/>
    <property type="match status" value="1"/>
</dbReference>
<accession>A0A482W963</accession>
<evidence type="ECO:0000256" key="10">
    <source>
        <dbReference type="ARBA" id="ARBA00023303"/>
    </source>
</evidence>
<dbReference type="Pfam" id="PF13855">
    <property type="entry name" value="LRR_8"/>
    <property type="match status" value="1"/>
</dbReference>
<evidence type="ECO:0000256" key="5">
    <source>
        <dbReference type="ARBA" id="ARBA00022729"/>
    </source>
</evidence>
<keyword evidence="3" id="KW-1003">Cell membrane</keyword>
<feature type="non-terminal residue" evidence="13">
    <location>
        <position position="1"/>
    </location>
</feature>
<evidence type="ECO:0000256" key="8">
    <source>
        <dbReference type="ARBA" id="ARBA00023136"/>
    </source>
</evidence>
<evidence type="ECO:0000313" key="13">
    <source>
        <dbReference type="EMBL" id="RZC41289.1"/>
    </source>
</evidence>
<keyword evidence="2" id="KW-0813">Transport</keyword>
<protein>
    <submittedName>
        <fullName evidence="13">Slit-like</fullName>
    </submittedName>
</protein>
<evidence type="ECO:0000256" key="4">
    <source>
        <dbReference type="ARBA" id="ARBA00022692"/>
    </source>
</evidence>
<dbReference type="AlphaFoldDB" id="A0A482W963"/>
<dbReference type="PANTHER" id="PTHR46473">
    <property type="entry name" value="GH08155P"/>
    <property type="match status" value="1"/>
</dbReference>
<dbReference type="Proteomes" id="UP000292052">
    <property type="component" value="Unassembled WGS sequence"/>
</dbReference>
<dbReference type="PANTHER" id="PTHR46473:SF10">
    <property type="entry name" value="LD45603P-RELATED"/>
    <property type="match status" value="1"/>
</dbReference>
<evidence type="ECO:0000256" key="2">
    <source>
        <dbReference type="ARBA" id="ARBA00022448"/>
    </source>
</evidence>
<gene>
    <name evidence="13" type="ORF">BDFB_000608</name>
</gene>
<keyword evidence="14" id="KW-1185">Reference proteome</keyword>
<comment type="subcellular location">
    <subcellularLocation>
        <location evidence="1">Cell membrane</location>
        <topology evidence="1">Single-pass membrane protein</topology>
    </subcellularLocation>
</comment>
<keyword evidence="8 11" id="KW-0472">Membrane</keyword>
<dbReference type="InterPro" id="IPR032675">
    <property type="entry name" value="LRR_dom_sf"/>
</dbReference>
<proteinExistence type="predicted"/>
<dbReference type="STRING" id="1661398.A0A482W963"/>
<keyword evidence="9" id="KW-1015">Disulfide bond</keyword>
<feature type="signal peptide" evidence="12">
    <location>
        <begin position="1"/>
        <end position="21"/>
    </location>
</feature>